<proteinExistence type="predicted"/>
<evidence type="ECO:0000313" key="3">
    <source>
        <dbReference type="EMBL" id="MRG92780.1"/>
    </source>
</evidence>
<keyword evidence="1" id="KW-0732">Signal</keyword>
<keyword evidence="4" id="KW-1185">Reference proteome</keyword>
<dbReference type="InterPro" id="IPR029031">
    <property type="entry name" value="Gingipain_N_sf"/>
</dbReference>
<dbReference type="GO" id="GO:0006508">
    <property type="term" value="P:proteolysis"/>
    <property type="evidence" value="ECO:0007669"/>
    <property type="project" value="InterPro"/>
</dbReference>
<comment type="caution">
    <text evidence="3">The sequence shown here is derived from an EMBL/GenBank/DDBJ whole genome shotgun (WGS) entry which is preliminary data.</text>
</comment>
<gene>
    <name evidence="3" type="ORF">GF068_12695</name>
</gene>
<dbReference type="GO" id="GO:0008234">
    <property type="term" value="F:cysteine-type peptidase activity"/>
    <property type="evidence" value="ECO:0007669"/>
    <property type="project" value="InterPro"/>
</dbReference>
<dbReference type="Pfam" id="PF01364">
    <property type="entry name" value="Peptidase_C25"/>
    <property type="match status" value="1"/>
</dbReference>
<dbReference type="SUPFAM" id="SSF52129">
    <property type="entry name" value="Caspase-like"/>
    <property type="match status" value="1"/>
</dbReference>
<sequence length="637" mass="68645">MRLRRRRARAFTARRYHGDLGHVAIHGRLAPGKTAGRRGRIPGMRAPRLVPVVVSLGLTLGLSSCGSAVPRDSSALQAKGAGEPAATKGRADVDYIAIGPRVLLEGIEPLLLHREARGLGVERVVIEDLAAPGALGAPPPERIAEAIRQIASRAGKRLRFVLLVGDAPGSDESAEARALLPTFYRPKLGYENHRPDEHAHEGVQLEHEHRARRHGEEDYATDLPYALAHVGASGQPDLAEGRHPAPLAVGRVPARTPDEARDFARKVIGYETSRAEGAWRRSIALFSGPANFGALADFLIESTMTRLLDDEVPYDWDVDVVFPKLGSPYAYPFRDLSARLVERLDAGALIAGYVGHGASTHFDDVHFNHRHYHIGTAWDLARLRIVEGKPFFVSITCNTGYYDLPYGRRSVAEALVLNPEGAIAAFASSRESHPYPNALYGEAIVKTFVDERAPTIGEGVVTVKRRMQEGEVPLAPLLFQSDPAELAAEHEGLYNLLGDPATVLRYPARAVLSVEGGGGARAPGAEVTISIESKEIPSGKALLTVETRRSVVRAKVPSEATLRAMPEEEAWAVMRASHAAASDKVVSRAEGVVAEGRASFRVKMPAEPGEYAIKVFASGSGDAAMGHTRLTVAAEAR</sequence>
<dbReference type="Gene3D" id="3.40.50.1460">
    <property type="match status" value="1"/>
</dbReference>
<evidence type="ECO:0000259" key="2">
    <source>
        <dbReference type="Pfam" id="PF01364"/>
    </source>
</evidence>
<dbReference type="InterPro" id="IPR029030">
    <property type="entry name" value="Caspase-like_dom_sf"/>
</dbReference>
<dbReference type="Proteomes" id="UP000440224">
    <property type="component" value="Unassembled WGS sequence"/>
</dbReference>
<dbReference type="InterPro" id="IPR001769">
    <property type="entry name" value="Gingipain"/>
</dbReference>
<dbReference type="OrthoDB" id="292502at2"/>
<dbReference type="AlphaFoldDB" id="A0A6N7PQZ6"/>
<protein>
    <recommendedName>
        <fullName evidence="2">Gingipain domain-containing protein</fullName>
    </recommendedName>
</protein>
<reference evidence="3 4" key="1">
    <citation type="submission" date="2019-10" db="EMBL/GenBank/DDBJ databases">
        <title>A soil myxobacterium in the family Polyangiaceae.</title>
        <authorList>
            <person name="Li Y."/>
            <person name="Wang J."/>
        </authorList>
    </citation>
    <scope>NUCLEOTIDE SEQUENCE [LARGE SCALE GENOMIC DNA]</scope>
    <source>
        <strain evidence="3 4">DSM 14734</strain>
    </source>
</reference>
<dbReference type="Gene3D" id="3.40.50.10390">
    <property type="entry name" value="Gingipain r, domain 1"/>
    <property type="match status" value="1"/>
</dbReference>
<organism evidence="3 4">
    <name type="scientific">Polyangium spumosum</name>
    <dbReference type="NCBI Taxonomy" id="889282"/>
    <lineage>
        <taxon>Bacteria</taxon>
        <taxon>Pseudomonadati</taxon>
        <taxon>Myxococcota</taxon>
        <taxon>Polyangia</taxon>
        <taxon>Polyangiales</taxon>
        <taxon>Polyangiaceae</taxon>
        <taxon>Polyangium</taxon>
    </lineage>
</organism>
<dbReference type="EMBL" id="WJIE01000003">
    <property type="protein sequence ID" value="MRG92780.1"/>
    <property type="molecule type" value="Genomic_DNA"/>
</dbReference>
<name>A0A6N7PQZ6_9BACT</name>
<feature type="domain" description="Gingipain" evidence="2">
    <location>
        <begin position="95"/>
        <end position="504"/>
    </location>
</feature>
<accession>A0A6N7PQZ6</accession>
<evidence type="ECO:0000313" key="4">
    <source>
        <dbReference type="Proteomes" id="UP000440224"/>
    </source>
</evidence>
<evidence type="ECO:0000256" key="1">
    <source>
        <dbReference type="ARBA" id="ARBA00022729"/>
    </source>
</evidence>